<evidence type="ECO:0000259" key="6">
    <source>
        <dbReference type="Pfam" id="PF04138"/>
    </source>
</evidence>
<evidence type="ECO:0000256" key="4">
    <source>
        <dbReference type="ARBA" id="ARBA00023136"/>
    </source>
</evidence>
<dbReference type="GO" id="GO:0016020">
    <property type="term" value="C:membrane"/>
    <property type="evidence" value="ECO:0007669"/>
    <property type="project" value="UniProtKB-SubCell"/>
</dbReference>
<comment type="subcellular location">
    <subcellularLocation>
        <location evidence="1">Membrane</location>
        <topology evidence="1">Multi-pass membrane protein</topology>
    </subcellularLocation>
</comment>
<keyword evidence="2 5" id="KW-0812">Transmembrane</keyword>
<dbReference type="Pfam" id="PF04138">
    <property type="entry name" value="GtrA_DPMS_TM"/>
    <property type="match status" value="1"/>
</dbReference>
<gene>
    <name evidence="7" type="ORF">D3H65_03315</name>
</gene>
<feature type="transmembrane region" description="Helical" evidence="5">
    <location>
        <begin position="28"/>
        <end position="51"/>
    </location>
</feature>
<dbReference type="EMBL" id="CP032157">
    <property type="protein sequence ID" value="AXY78504.1"/>
    <property type="molecule type" value="Genomic_DNA"/>
</dbReference>
<dbReference type="Proteomes" id="UP000263900">
    <property type="component" value="Chromosome"/>
</dbReference>
<evidence type="ECO:0000256" key="5">
    <source>
        <dbReference type="SAM" id="Phobius"/>
    </source>
</evidence>
<evidence type="ECO:0000256" key="1">
    <source>
        <dbReference type="ARBA" id="ARBA00004141"/>
    </source>
</evidence>
<dbReference type="OrthoDB" id="771485at2"/>
<reference evidence="7 8" key="1">
    <citation type="submission" date="2018-09" db="EMBL/GenBank/DDBJ databases">
        <title>Genome sequencing of strain 6GH32-13.</title>
        <authorList>
            <person name="Weon H.-Y."/>
            <person name="Heo J."/>
            <person name="Kwon S.-W."/>
        </authorList>
    </citation>
    <scope>NUCLEOTIDE SEQUENCE [LARGE SCALE GENOMIC DNA]</scope>
    <source>
        <strain evidence="7 8">5GH32-13</strain>
    </source>
</reference>
<protein>
    <submittedName>
        <fullName evidence="7">GtrA family protein</fullName>
    </submittedName>
</protein>
<dbReference type="GO" id="GO:0000271">
    <property type="term" value="P:polysaccharide biosynthetic process"/>
    <property type="evidence" value="ECO:0007669"/>
    <property type="project" value="InterPro"/>
</dbReference>
<keyword evidence="4 5" id="KW-0472">Membrane</keyword>
<accession>A0A3B7MVK8</accession>
<sequence length="171" mass="19393">MLKDYIIAIIDFFYPPFRKFMTPQTFRYAACGGGNTLLDIFLYWVAFHFVLKGQDLHLPLVTISAKIAAFLISFAISFPTGYYLNRNIVFPGSTLLGRVQLFRYFLLVLICIALNYIFITLFVDQFGIYPTIAKALTTVVVVSFSYLTQKKFTFKIENAGDDPSATATDSK</sequence>
<keyword evidence="8" id="KW-1185">Reference proteome</keyword>
<evidence type="ECO:0000256" key="2">
    <source>
        <dbReference type="ARBA" id="ARBA00022692"/>
    </source>
</evidence>
<name>A0A3B7MVK8_9BACT</name>
<dbReference type="InterPro" id="IPR007267">
    <property type="entry name" value="GtrA_DPMS_TM"/>
</dbReference>
<dbReference type="KEGG" id="pseg:D3H65_03315"/>
<keyword evidence="3 5" id="KW-1133">Transmembrane helix</keyword>
<dbReference type="AlphaFoldDB" id="A0A3B7MVK8"/>
<feature type="transmembrane region" description="Helical" evidence="5">
    <location>
        <begin position="104"/>
        <end position="122"/>
    </location>
</feature>
<organism evidence="7 8">
    <name type="scientific">Paraflavitalea soli</name>
    <dbReference type="NCBI Taxonomy" id="2315862"/>
    <lineage>
        <taxon>Bacteria</taxon>
        <taxon>Pseudomonadati</taxon>
        <taxon>Bacteroidota</taxon>
        <taxon>Chitinophagia</taxon>
        <taxon>Chitinophagales</taxon>
        <taxon>Chitinophagaceae</taxon>
        <taxon>Paraflavitalea</taxon>
    </lineage>
</organism>
<feature type="domain" description="GtrA/DPMS transmembrane" evidence="6">
    <location>
        <begin position="27"/>
        <end position="154"/>
    </location>
</feature>
<evidence type="ECO:0000313" key="7">
    <source>
        <dbReference type="EMBL" id="AXY78504.1"/>
    </source>
</evidence>
<feature type="transmembrane region" description="Helical" evidence="5">
    <location>
        <begin position="63"/>
        <end position="84"/>
    </location>
</feature>
<evidence type="ECO:0000256" key="3">
    <source>
        <dbReference type="ARBA" id="ARBA00022989"/>
    </source>
</evidence>
<feature type="transmembrane region" description="Helical" evidence="5">
    <location>
        <begin position="128"/>
        <end position="147"/>
    </location>
</feature>
<evidence type="ECO:0000313" key="8">
    <source>
        <dbReference type="Proteomes" id="UP000263900"/>
    </source>
</evidence>
<proteinExistence type="predicted"/>